<protein>
    <recommendedName>
        <fullName evidence="9">Major facilitator superfamily (MFS) profile domain-containing protein</fullName>
    </recommendedName>
</protein>
<feature type="transmembrane region" description="Helical" evidence="6">
    <location>
        <begin position="552"/>
        <end position="576"/>
    </location>
</feature>
<dbReference type="OrthoDB" id="2549609at2759"/>
<feature type="transmembrane region" description="Helical" evidence="6">
    <location>
        <begin position="588"/>
        <end position="608"/>
    </location>
</feature>
<dbReference type="VEuPathDB" id="FungiDB:UMAG_00378"/>
<feature type="transmembrane region" description="Helical" evidence="6">
    <location>
        <begin position="482"/>
        <end position="503"/>
    </location>
</feature>
<feature type="transmembrane region" description="Helical" evidence="6">
    <location>
        <begin position="382"/>
        <end position="402"/>
    </location>
</feature>
<evidence type="ECO:0000313" key="8">
    <source>
        <dbReference type="Proteomes" id="UP000000561"/>
    </source>
</evidence>
<dbReference type="AlphaFoldDB" id="A0A0D1CG49"/>
<dbReference type="PANTHER" id="PTHR23507">
    <property type="entry name" value="ZGC:174356"/>
    <property type="match status" value="1"/>
</dbReference>
<proteinExistence type="predicted"/>
<dbReference type="GeneID" id="23561697"/>
<feature type="transmembrane region" description="Helical" evidence="6">
    <location>
        <begin position="200"/>
        <end position="225"/>
    </location>
</feature>
<feature type="region of interest" description="Disordered" evidence="5">
    <location>
        <begin position="318"/>
        <end position="345"/>
    </location>
</feature>
<keyword evidence="4 6" id="KW-0472">Membrane</keyword>
<dbReference type="Gene3D" id="1.20.1250.20">
    <property type="entry name" value="MFS general substrate transporter like domains"/>
    <property type="match status" value="1"/>
</dbReference>
<dbReference type="PANTHER" id="PTHR23507:SF1">
    <property type="entry name" value="FI18259P1-RELATED"/>
    <property type="match status" value="1"/>
</dbReference>
<dbReference type="EMBL" id="CM003140">
    <property type="protein sequence ID" value="KIS71952.1"/>
    <property type="molecule type" value="Genomic_DNA"/>
</dbReference>
<dbReference type="InParanoid" id="A0A0D1CG49"/>
<feature type="transmembrane region" description="Helical" evidence="6">
    <location>
        <begin position="422"/>
        <end position="444"/>
    </location>
</feature>
<dbReference type="GO" id="GO:0055085">
    <property type="term" value="P:transmembrane transport"/>
    <property type="evidence" value="ECO:0000318"/>
    <property type="project" value="GO_Central"/>
</dbReference>
<evidence type="ECO:0000256" key="1">
    <source>
        <dbReference type="ARBA" id="ARBA00004141"/>
    </source>
</evidence>
<feature type="transmembrane region" description="Helical" evidence="6">
    <location>
        <begin position="161"/>
        <end position="180"/>
    </location>
</feature>
<feature type="transmembrane region" description="Helical" evidence="6">
    <location>
        <begin position="509"/>
        <end position="531"/>
    </location>
</feature>
<evidence type="ECO:0000256" key="2">
    <source>
        <dbReference type="ARBA" id="ARBA00022692"/>
    </source>
</evidence>
<dbReference type="GO" id="GO:0016020">
    <property type="term" value="C:membrane"/>
    <property type="evidence" value="ECO:0000318"/>
    <property type="project" value="GO_Central"/>
</dbReference>
<gene>
    <name evidence="7" type="ORF">UMAG_00378</name>
</gene>
<keyword evidence="8" id="KW-1185">Reference proteome</keyword>
<dbReference type="OMA" id="CSTHLHF"/>
<dbReference type="SUPFAM" id="SSF103473">
    <property type="entry name" value="MFS general substrate transporter"/>
    <property type="match status" value="1"/>
</dbReference>
<evidence type="ECO:0000256" key="4">
    <source>
        <dbReference type="ARBA" id="ARBA00023136"/>
    </source>
</evidence>
<feature type="transmembrane region" description="Helical" evidence="6">
    <location>
        <begin position="62"/>
        <end position="82"/>
    </location>
</feature>
<accession>A0A0D1CG49</accession>
<evidence type="ECO:0000256" key="6">
    <source>
        <dbReference type="SAM" id="Phobius"/>
    </source>
</evidence>
<sequence length="610" mass="66410">MNRREYGSQHETTPLLSHNDSADVHGTWLLARRRSSAFLSFLSQPEDKDADEYLEWRRKRSLYLIIGLITLNQAGIGILNSFGVDLIQTLTCAEYYYAAPNRPMVPNLPAAGDPSDLCSVAYVDKRTSQVSTYTDALGSLTSIIASLVLAQGIFPRFSRRTIGMFTISITLAFSICLTLIPTHYSFEVTVPSTSTIHPTTALNLVVALYVVGGLFGAPQTAMPLLAQVMVLDVCRDDEKTSAFAQIYAANALGMGISSLLLRLILPFFRVEFSILHHQGPFSPFWMVVITTAITTLLVILFLPETKPKVAANVRTRQSSFSSDGMPSGSVEGTAEGQRPTSAASLSKPRCVSHAVLQILKETLGLLSYLVPYRPSPEAKRDYNLTLILCAVIFSDTITLVWGNLVVFCSTHLHFGPKEVTTLLGLLASKGLFSLFCLPFIVKAVHRIVKTRLRQELLAASVDDFAIEMQIVKREESVVKTDTIIAIGSLGADCVGFVAMGIAASHLSPSGIYASTLFLLFASGALPAIQALSVDFFLAQNRPTTDHIAARDAFVGFTHILASVMTTVGPLINNAIYSWSIDHHIPSLVFFWTAAVSLLSIMFVSLAGFSK</sequence>
<feature type="compositionally biased region" description="Low complexity" evidence="5">
    <location>
        <begin position="318"/>
        <end position="329"/>
    </location>
</feature>
<evidence type="ECO:0000313" key="7">
    <source>
        <dbReference type="EMBL" id="KIS71952.1"/>
    </source>
</evidence>
<dbReference type="InterPro" id="IPR036259">
    <property type="entry name" value="MFS_trans_sf"/>
</dbReference>
<evidence type="ECO:0008006" key="9">
    <source>
        <dbReference type="Google" id="ProtNLM"/>
    </source>
</evidence>
<name>A0A0D1CG49_MYCMD</name>
<comment type="subcellular location">
    <subcellularLocation>
        <location evidence="1">Membrane</location>
        <topology evidence="1">Multi-pass membrane protein</topology>
    </subcellularLocation>
</comment>
<keyword evidence="3 6" id="KW-1133">Transmembrane helix</keyword>
<dbReference type="GO" id="GO:0022857">
    <property type="term" value="F:transmembrane transporter activity"/>
    <property type="evidence" value="ECO:0000318"/>
    <property type="project" value="GO_Central"/>
</dbReference>
<feature type="transmembrane region" description="Helical" evidence="6">
    <location>
        <begin position="246"/>
        <end position="264"/>
    </location>
</feature>
<organism evidence="7 8">
    <name type="scientific">Mycosarcoma maydis</name>
    <name type="common">Corn smut fungus</name>
    <name type="synonym">Ustilago maydis</name>
    <dbReference type="NCBI Taxonomy" id="5270"/>
    <lineage>
        <taxon>Eukaryota</taxon>
        <taxon>Fungi</taxon>
        <taxon>Dikarya</taxon>
        <taxon>Basidiomycota</taxon>
        <taxon>Ustilaginomycotina</taxon>
        <taxon>Ustilaginomycetes</taxon>
        <taxon>Ustilaginales</taxon>
        <taxon>Ustilaginaceae</taxon>
        <taxon>Mycosarcoma</taxon>
    </lineage>
</organism>
<dbReference type="KEGG" id="uma:UMAG_00378"/>
<evidence type="ECO:0000256" key="5">
    <source>
        <dbReference type="SAM" id="MobiDB-lite"/>
    </source>
</evidence>
<dbReference type="eggNOG" id="ENOG502S731">
    <property type="taxonomic scope" value="Eukaryota"/>
</dbReference>
<reference evidence="7 8" key="1">
    <citation type="journal article" date="2006" name="Nature">
        <title>Insights from the genome of the biotrophic fungal plant pathogen Ustilago maydis.</title>
        <authorList>
            <person name="Kamper J."/>
            <person name="Kahmann R."/>
            <person name="Bolker M."/>
            <person name="Ma L.J."/>
            <person name="Brefort T."/>
            <person name="Saville B.J."/>
            <person name="Banuett F."/>
            <person name="Kronstad J.W."/>
            <person name="Gold S.E."/>
            <person name="Muller O."/>
            <person name="Perlin M.H."/>
            <person name="Wosten H.A."/>
            <person name="de Vries R."/>
            <person name="Ruiz-Herrera J."/>
            <person name="Reynaga-Pena C.G."/>
            <person name="Snetselaar K."/>
            <person name="McCann M."/>
            <person name="Perez-Martin J."/>
            <person name="Feldbrugge M."/>
            <person name="Basse C.W."/>
            <person name="Steinberg G."/>
            <person name="Ibeas J.I."/>
            <person name="Holloman W."/>
            <person name="Guzman P."/>
            <person name="Farman M."/>
            <person name="Stajich J.E."/>
            <person name="Sentandreu R."/>
            <person name="Gonzalez-Prieto J.M."/>
            <person name="Kennell J.C."/>
            <person name="Molina L."/>
            <person name="Schirawski J."/>
            <person name="Mendoza-Mendoza A."/>
            <person name="Greilinger D."/>
            <person name="Munch K."/>
            <person name="Rossel N."/>
            <person name="Scherer M."/>
            <person name="Vranes M."/>
            <person name="Ladendorf O."/>
            <person name="Vincon V."/>
            <person name="Fuchs U."/>
            <person name="Sandrock B."/>
            <person name="Meng S."/>
            <person name="Ho E.C."/>
            <person name="Cahill M.J."/>
            <person name="Boyce K.J."/>
            <person name="Klose J."/>
            <person name="Klosterman S.J."/>
            <person name="Deelstra H.J."/>
            <person name="Ortiz-Castellanos L."/>
            <person name="Li W."/>
            <person name="Sanchez-Alonso P."/>
            <person name="Schreier P.H."/>
            <person name="Hauser-Hahn I."/>
            <person name="Vaupel M."/>
            <person name="Koopmann E."/>
            <person name="Friedrich G."/>
            <person name="Voss H."/>
            <person name="Schluter T."/>
            <person name="Margolis J."/>
            <person name="Platt D."/>
            <person name="Swimmer C."/>
            <person name="Gnirke A."/>
            <person name="Chen F."/>
            <person name="Vysotskaia V."/>
            <person name="Mannhaupt G."/>
            <person name="Guldener U."/>
            <person name="Munsterkotter M."/>
            <person name="Haase D."/>
            <person name="Oesterheld M."/>
            <person name="Mewes H.W."/>
            <person name="Mauceli E.W."/>
            <person name="DeCaprio D."/>
            <person name="Wade C.M."/>
            <person name="Butler J."/>
            <person name="Young S."/>
            <person name="Jaffe D.B."/>
            <person name="Calvo S."/>
            <person name="Nusbaum C."/>
            <person name="Galagan J."/>
            <person name="Birren B.W."/>
        </authorList>
    </citation>
    <scope>NUCLEOTIDE SEQUENCE [LARGE SCALE GENOMIC DNA]</scope>
    <source>
        <strain evidence="8">DSM 14603 / FGSC 9021 / UM521</strain>
    </source>
</reference>
<dbReference type="Proteomes" id="UP000000561">
    <property type="component" value="Chromosome 1"/>
</dbReference>
<feature type="transmembrane region" description="Helical" evidence="6">
    <location>
        <begin position="284"/>
        <end position="302"/>
    </location>
</feature>
<feature type="transmembrane region" description="Helical" evidence="6">
    <location>
        <begin position="136"/>
        <end position="154"/>
    </location>
</feature>
<evidence type="ECO:0000256" key="3">
    <source>
        <dbReference type="ARBA" id="ARBA00022989"/>
    </source>
</evidence>
<keyword evidence="2 6" id="KW-0812">Transmembrane</keyword>
<dbReference type="RefSeq" id="XP_011386264.1">
    <property type="nucleotide sequence ID" value="XM_011387962.1"/>
</dbReference>